<evidence type="ECO:0000256" key="1">
    <source>
        <dbReference type="ARBA" id="ARBA00022491"/>
    </source>
</evidence>
<keyword evidence="9" id="KW-1185">Reference proteome</keyword>
<dbReference type="InterPro" id="IPR002571">
    <property type="entry name" value="HrcA"/>
</dbReference>
<feature type="domain" description="Winged helix-turn-helix transcription repressor HrcA DNA-binding" evidence="7">
    <location>
        <begin position="10"/>
        <end position="75"/>
    </location>
</feature>
<dbReference type="Gene3D" id="1.10.10.10">
    <property type="entry name" value="Winged helix-like DNA-binding domain superfamily/Winged helix DNA-binding domain"/>
    <property type="match status" value="1"/>
</dbReference>
<sequence>MNDQLDARSQILLKTLIERYIADGQPVGSRALSRYSGLELSPATVRNVMSDLEEMGFISSPHTSAGRIPTARGYRFFVDSLLTVQPLEGTRISELRGHLQPDQPQRLINSASHLLSELTQFAGIVVTPRKEAVRIRQIEFIRLSETRILLIIVTTAGDVQNRILLTRRAYGAGELAQAASYLNEHFAGLAFEEIRLRIQDELKQLRSDMTELMAAAVEAGSEAAQESAGNYVISGETNLLDVEDLSSNMARLRELFKLFEKRTGLLQLLDLSNRAEGVQIFIGGESGLAPLDGCSVITAPYEVDGQVLGSVGVIGPTRMAYDRVIPIVDITARLLSSALSARD</sequence>
<evidence type="ECO:0000256" key="2">
    <source>
        <dbReference type="ARBA" id="ARBA00023015"/>
    </source>
</evidence>
<dbReference type="InterPro" id="IPR023120">
    <property type="entry name" value="WHTH_transcript_rep_HrcA_IDD"/>
</dbReference>
<dbReference type="GO" id="GO:0045892">
    <property type="term" value="P:negative regulation of DNA-templated transcription"/>
    <property type="evidence" value="ECO:0007669"/>
    <property type="project" value="UniProtKB-UniRule"/>
</dbReference>
<keyword evidence="2 5" id="KW-0805">Transcription regulation</keyword>
<evidence type="ECO:0000256" key="3">
    <source>
        <dbReference type="ARBA" id="ARBA00023016"/>
    </source>
</evidence>
<comment type="similarity">
    <text evidence="5">Belongs to the HrcA family.</text>
</comment>
<dbReference type="PIRSF" id="PIRSF005485">
    <property type="entry name" value="HrcA"/>
    <property type="match status" value="1"/>
</dbReference>
<keyword evidence="1 5" id="KW-0678">Repressor</keyword>
<dbReference type="AlphaFoldDB" id="A0A4S4B3P8"/>
<evidence type="ECO:0000313" key="9">
    <source>
        <dbReference type="Proteomes" id="UP000308430"/>
    </source>
</evidence>
<gene>
    <name evidence="5 8" type="primary">hrcA</name>
    <name evidence="8" type="ORF">E6C76_00345</name>
</gene>
<keyword evidence="4 5" id="KW-0804">Transcription</keyword>
<dbReference type="GO" id="GO:0003677">
    <property type="term" value="F:DNA binding"/>
    <property type="evidence" value="ECO:0007669"/>
    <property type="project" value="InterPro"/>
</dbReference>
<evidence type="ECO:0000256" key="5">
    <source>
        <dbReference type="HAMAP-Rule" id="MF_00081"/>
    </source>
</evidence>
<dbReference type="Gene3D" id="3.30.450.40">
    <property type="match status" value="1"/>
</dbReference>
<dbReference type="OrthoDB" id="9783139at2"/>
<dbReference type="RefSeq" id="WP_136346290.1">
    <property type="nucleotide sequence ID" value="NZ_SSOC01000001.1"/>
</dbReference>
<evidence type="ECO:0000313" key="8">
    <source>
        <dbReference type="EMBL" id="THF66881.1"/>
    </source>
</evidence>
<dbReference type="InterPro" id="IPR029016">
    <property type="entry name" value="GAF-like_dom_sf"/>
</dbReference>
<dbReference type="InterPro" id="IPR036390">
    <property type="entry name" value="WH_DNA-bd_sf"/>
</dbReference>
<accession>A0A4S4B3P8</accession>
<comment type="function">
    <text evidence="5">Negative regulator of class I heat shock genes (grpE-dnaK-dnaJ and groELS operons). Prevents heat-shock induction of these operons.</text>
</comment>
<dbReference type="NCBIfam" id="TIGR00331">
    <property type="entry name" value="hrcA"/>
    <property type="match status" value="1"/>
</dbReference>
<dbReference type="Pfam" id="PF01628">
    <property type="entry name" value="HrcA"/>
    <property type="match status" value="1"/>
</dbReference>
<dbReference type="PANTHER" id="PTHR34824">
    <property type="entry name" value="HEAT-INDUCIBLE TRANSCRIPTION REPRESSOR HRCA"/>
    <property type="match status" value="1"/>
</dbReference>
<dbReference type="Gene3D" id="3.30.390.60">
    <property type="entry name" value="Heat-inducible transcription repressor hrca homolog, domain 3"/>
    <property type="match status" value="1"/>
</dbReference>
<dbReference type="SUPFAM" id="SSF55781">
    <property type="entry name" value="GAF domain-like"/>
    <property type="match status" value="1"/>
</dbReference>
<dbReference type="EMBL" id="SSOC01000001">
    <property type="protein sequence ID" value="THF66881.1"/>
    <property type="molecule type" value="Genomic_DNA"/>
</dbReference>
<protein>
    <recommendedName>
        <fullName evidence="5">Heat-inducible transcription repressor HrcA</fullName>
    </recommendedName>
</protein>
<evidence type="ECO:0000259" key="6">
    <source>
        <dbReference type="Pfam" id="PF01628"/>
    </source>
</evidence>
<dbReference type="Pfam" id="PF03444">
    <property type="entry name" value="WHD_HrcA"/>
    <property type="match status" value="1"/>
</dbReference>
<dbReference type="HAMAP" id="MF_00081">
    <property type="entry name" value="HrcA"/>
    <property type="match status" value="1"/>
</dbReference>
<comment type="caution">
    <text evidence="8">The sequence shown here is derived from an EMBL/GenBank/DDBJ whole genome shotgun (WGS) entry which is preliminary data.</text>
</comment>
<name>A0A4S4B3P8_9RHOO</name>
<dbReference type="InterPro" id="IPR036388">
    <property type="entry name" value="WH-like_DNA-bd_sf"/>
</dbReference>
<dbReference type="InterPro" id="IPR021153">
    <property type="entry name" value="HrcA_C"/>
</dbReference>
<reference evidence="8 9" key="1">
    <citation type="submission" date="2019-04" db="EMBL/GenBank/DDBJ databases">
        <title>Azoarcus nasutitermitis sp. nov. isolated from termite nest.</title>
        <authorList>
            <person name="Lin S.-Y."/>
            <person name="Hameed A."/>
            <person name="Hsu Y.-H."/>
            <person name="Young C.-C."/>
        </authorList>
    </citation>
    <scope>NUCLEOTIDE SEQUENCE [LARGE SCALE GENOMIC DNA]</scope>
    <source>
        <strain evidence="8 9">CC-YHH838</strain>
    </source>
</reference>
<keyword evidence="3 5" id="KW-0346">Stress response</keyword>
<dbReference type="PANTHER" id="PTHR34824:SF1">
    <property type="entry name" value="HEAT-INDUCIBLE TRANSCRIPTION REPRESSOR HRCA"/>
    <property type="match status" value="1"/>
</dbReference>
<feature type="domain" description="Heat-inducible transcription repressor HrcA C-terminal" evidence="6">
    <location>
        <begin position="106"/>
        <end position="325"/>
    </location>
</feature>
<organism evidence="8 9">
    <name type="scientific">Pseudothauera nasutitermitis</name>
    <dbReference type="NCBI Taxonomy" id="2565930"/>
    <lineage>
        <taxon>Bacteria</taxon>
        <taxon>Pseudomonadati</taxon>
        <taxon>Pseudomonadota</taxon>
        <taxon>Betaproteobacteria</taxon>
        <taxon>Rhodocyclales</taxon>
        <taxon>Zoogloeaceae</taxon>
        <taxon>Pseudothauera</taxon>
    </lineage>
</organism>
<evidence type="ECO:0000256" key="4">
    <source>
        <dbReference type="ARBA" id="ARBA00023163"/>
    </source>
</evidence>
<proteinExistence type="inferred from homology"/>
<dbReference type="Proteomes" id="UP000308430">
    <property type="component" value="Unassembled WGS sequence"/>
</dbReference>
<dbReference type="SUPFAM" id="SSF46785">
    <property type="entry name" value="Winged helix' DNA-binding domain"/>
    <property type="match status" value="1"/>
</dbReference>
<dbReference type="InterPro" id="IPR005104">
    <property type="entry name" value="WHTH_HrcA_DNA-bd"/>
</dbReference>
<evidence type="ECO:0000259" key="7">
    <source>
        <dbReference type="Pfam" id="PF03444"/>
    </source>
</evidence>